<keyword evidence="2" id="KW-1185">Reference proteome</keyword>
<name>A0A4D9EBM9_9SAUR</name>
<dbReference type="Proteomes" id="UP000297703">
    <property type="component" value="Unassembled WGS sequence"/>
</dbReference>
<protein>
    <submittedName>
        <fullName evidence="1">Serine dehydratase-like</fullName>
    </submittedName>
</protein>
<reference evidence="1 2" key="1">
    <citation type="submission" date="2019-04" db="EMBL/GenBank/DDBJ databases">
        <title>Draft genome of the big-headed turtle Platysternon megacephalum.</title>
        <authorList>
            <person name="Gong S."/>
        </authorList>
    </citation>
    <scope>NUCLEOTIDE SEQUENCE [LARGE SCALE GENOMIC DNA]</scope>
    <source>
        <strain evidence="1">DO16091913</strain>
        <tissue evidence="1">Muscle</tissue>
    </source>
</reference>
<reference evidence="1 2" key="2">
    <citation type="submission" date="2019-04" db="EMBL/GenBank/DDBJ databases">
        <title>The genome sequence of big-headed turtle.</title>
        <authorList>
            <person name="Gong S."/>
        </authorList>
    </citation>
    <scope>NUCLEOTIDE SEQUENCE [LARGE SCALE GENOMIC DNA]</scope>
    <source>
        <strain evidence="1">DO16091913</strain>
        <tissue evidence="1">Muscle</tissue>
    </source>
</reference>
<dbReference type="EMBL" id="QXTE01000108">
    <property type="protein sequence ID" value="TFK05785.1"/>
    <property type="molecule type" value="Genomic_DNA"/>
</dbReference>
<evidence type="ECO:0000313" key="1">
    <source>
        <dbReference type="EMBL" id="TFK05785.1"/>
    </source>
</evidence>
<evidence type="ECO:0000313" key="2">
    <source>
        <dbReference type="Proteomes" id="UP000297703"/>
    </source>
</evidence>
<accession>A0A4D9EBM9</accession>
<dbReference type="AlphaFoldDB" id="A0A4D9EBM9"/>
<gene>
    <name evidence="1" type="ORF">DR999_PMT11631</name>
</gene>
<sequence length="117" mass="12949">MAKILLSDQVLSPEIGGSPNGTKAYRVCCYNRVNLTSVFCSTNGSFRHIGKLDYQSPDDSRIESLRSIGAAPSCWCLNEPLLQMHSISIILDHETNELSCLPTISSLFFWPISHTTT</sequence>
<organism evidence="1 2">
    <name type="scientific">Platysternon megacephalum</name>
    <name type="common">big-headed turtle</name>
    <dbReference type="NCBI Taxonomy" id="55544"/>
    <lineage>
        <taxon>Eukaryota</taxon>
        <taxon>Metazoa</taxon>
        <taxon>Chordata</taxon>
        <taxon>Craniata</taxon>
        <taxon>Vertebrata</taxon>
        <taxon>Euteleostomi</taxon>
        <taxon>Archelosauria</taxon>
        <taxon>Testudinata</taxon>
        <taxon>Testudines</taxon>
        <taxon>Cryptodira</taxon>
        <taxon>Durocryptodira</taxon>
        <taxon>Testudinoidea</taxon>
        <taxon>Platysternidae</taxon>
        <taxon>Platysternon</taxon>
    </lineage>
</organism>
<comment type="caution">
    <text evidence="1">The sequence shown here is derived from an EMBL/GenBank/DDBJ whole genome shotgun (WGS) entry which is preliminary data.</text>
</comment>
<proteinExistence type="predicted"/>